<dbReference type="KEGG" id="clup:CLUP02_08904"/>
<dbReference type="RefSeq" id="XP_049145028.1">
    <property type="nucleotide sequence ID" value="XM_049287885.1"/>
</dbReference>
<gene>
    <name evidence="2" type="ORF">CLUP02_08904</name>
</gene>
<accession>A0A9Q8WHB5</accession>
<feature type="region of interest" description="Disordered" evidence="1">
    <location>
        <begin position="359"/>
        <end position="403"/>
    </location>
</feature>
<feature type="region of interest" description="Disordered" evidence="1">
    <location>
        <begin position="447"/>
        <end position="466"/>
    </location>
</feature>
<feature type="region of interest" description="Disordered" evidence="1">
    <location>
        <begin position="103"/>
        <end position="132"/>
    </location>
</feature>
<feature type="compositionally biased region" description="Basic residues" evidence="1">
    <location>
        <begin position="109"/>
        <end position="121"/>
    </location>
</feature>
<protein>
    <submittedName>
        <fullName evidence="2">Uncharacterized protein</fullName>
    </submittedName>
</protein>
<reference evidence="2" key="1">
    <citation type="journal article" date="2021" name="Mol. Plant Microbe Interact.">
        <title>Complete Genome Sequence of the Plant-Pathogenic Fungus Colletotrichum lupini.</title>
        <authorList>
            <person name="Baroncelli R."/>
            <person name="Pensec F."/>
            <person name="Da Lio D."/>
            <person name="Boufleur T."/>
            <person name="Vicente I."/>
            <person name="Sarrocco S."/>
            <person name="Picot A."/>
            <person name="Baraldi E."/>
            <person name="Sukno S."/>
            <person name="Thon M."/>
            <person name="Le Floch G."/>
        </authorList>
    </citation>
    <scope>NUCLEOTIDE SEQUENCE</scope>
    <source>
        <strain evidence="2">IMI 504893</strain>
    </source>
</reference>
<dbReference type="AlphaFoldDB" id="A0A9Q8WHB5"/>
<name>A0A9Q8WHB5_9PEZI</name>
<organism evidence="2 3">
    <name type="scientific">Colletotrichum lupini</name>
    <dbReference type="NCBI Taxonomy" id="145971"/>
    <lineage>
        <taxon>Eukaryota</taxon>
        <taxon>Fungi</taxon>
        <taxon>Dikarya</taxon>
        <taxon>Ascomycota</taxon>
        <taxon>Pezizomycotina</taxon>
        <taxon>Sordariomycetes</taxon>
        <taxon>Hypocreomycetidae</taxon>
        <taxon>Glomerellales</taxon>
        <taxon>Glomerellaceae</taxon>
        <taxon>Colletotrichum</taxon>
        <taxon>Colletotrichum acutatum species complex</taxon>
    </lineage>
</organism>
<proteinExistence type="predicted"/>
<sequence>MARLRTSAIARSPFRDLLVPSGVGNLESGDIEPTCLRETQRRPVMRRFRHVERRLPLFRQRDPTEHRLSNREIVIRRRHLLISHQLRGRDYTTRLQSRFVAGDLPSLRGGKHSKRQSKRIPRQGMDGGEQSAAPEVSVIGTFVFLFPRRSLWELEPGFTAIRGVTNDLGAIPATSQSPTTFVVIREVLPMQLDTLSRAPLMRHARMENGPGEELMGESPCHPASTMDLSPFGGPSSQILNQAAAWIGCHPPVCNPGFTGTTRRITKGTVGEAYRVWILIGLLARHDSLWEPFNRSLSNRQPSHPSSIVQFFTRRQLSSSLAWAYGSRRHEARNPLNNRVLQNARTKVDAEHRVNFTSSHHRRHALVKTRQVAPRARNRSSGLRFGKNTVDSARGGNGPVSAIEGQRGRFSHRFADVSTWKRPVLSVMEDDSYDVLSLSPQIWPVAGETSPKRKRARTIGGRKGQGVPNSLSSPCRLAAMLAGVAAALRPPLSLGLCPLPAGYAFAPDLGFRARLAVGRLVSSDEVSRLLRHAFERSPRCSVFAFIRKGPQVLVTEAHGGRGCPQSK</sequence>
<evidence type="ECO:0000256" key="1">
    <source>
        <dbReference type="SAM" id="MobiDB-lite"/>
    </source>
</evidence>
<dbReference type="GeneID" id="73342895"/>
<keyword evidence="3" id="KW-1185">Reference proteome</keyword>
<dbReference type="Proteomes" id="UP000830671">
    <property type="component" value="Chromosome 4"/>
</dbReference>
<dbReference type="EMBL" id="CP019476">
    <property type="protein sequence ID" value="UQC83409.1"/>
    <property type="molecule type" value="Genomic_DNA"/>
</dbReference>
<evidence type="ECO:0000313" key="3">
    <source>
        <dbReference type="Proteomes" id="UP000830671"/>
    </source>
</evidence>
<evidence type="ECO:0000313" key="2">
    <source>
        <dbReference type="EMBL" id="UQC83409.1"/>
    </source>
</evidence>